<dbReference type="VEuPathDB" id="FungiDB:RhiirFUN_024433"/>
<keyword evidence="1" id="KW-0175">Coiled coil</keyword>
<evidence type="ECO:0000256" key="1">
    <source>
        <dbReference type="SAM" id="Coils"/>
    </source>
</evidence>
<protein>
    <submittedName>
        <fullName evidence="2">Uncharacterized protein</fullName>
    </submittedName>
</protein>
<dbReference type="EMBL" id="CAGKOT010000005">
    <property type="protein sequence ID" value="CAB5340044.1"/>
    <property type="molecule type" value="Genomic_DNA"/>
</dbReference>
<gene>
    <name evidence="2" type="ORF">CHRIB12_LOCUS3573</name>
</gene>
<evidence type="ECO:0000313" key="2">
    <source>
        <dbReference type="EMBL" id="CAB5340044.1"/>
    </source>
</evidence>
<evidence type="ECO:0000313" key="3">
    <source>
        <dbReference type="Proteomes" id="UP000684084"/>
    </source>
</evidence>
<feature type="coiled-coil region" evidence="1">
    <location>
        <begin position="174"/>
        <end position="236"/>
    </location>
</feature>
<accession>A0A915YUB0</accession>
<organism evidence="2 3">
    <name type="scientific">Rhizophagus irregularis</name>
    <dbReference type="NCBI Taxonomy" id="588596"/>
    <lineage>
        <taxon>Eukaryota</taxon>
        <taxon>Fungi</taxon>
        <taxon>Fungi incertae sedis</taxon>
        <taxon>Mucoromycota</taxon>
        <taxon>Glomeromycotina</taxon>
        <taxon>Glomeromycetes</taxon>
        <taxon>Glomerales</taxon>
        <taxon>Glomeraceae</taxon>
        <taxon>Rhizophagus</taxon>
    </lineage>
</organism>
<dbReference type="AlphaFoldDB" id="A0A915YUB0"/>
<proteinExistence type="predicted"/>
<feature type="coiled-coil region" evidence="1">
    <location>
        <begin position="48"/>
        <end position="82"/>
    </location>
</feature>
<name>A0A915YUB0_9GLOM</name>
<dbReference type="OrthoDB" id="2429651at2759"/>
<reference evidence="2" key="1">
    <citation type="submission" date="2020-05" db="EMBL/GenBank/DDBJ databases">
        <authorList>
            <person name="Rincon C."/>
            <person name="Sanders R I."/>
            <person name="Robbins C."/>
            <person name="Chaturvedi A."/>
        </authorList>
    </citation>
    <scope>NUCLEOTIDE SEQUENCE</scope>
    <source>
        <strain evidence="2">CHB12</strain>
    </source>
</reference>
<comment type="caution">
    <text evidence="2">The sequence shown here is derived from an EMBL/GenBank/DDBJ whole genome shotgun (WGS) entry which is preliminary data.</text>
</comment>
<sequence>MFDPTYSQLLDTNQELRGELQDEIFINKSNEKKIRSLVKELEQCYRTISIQDNTIIAHEKEIEKLKSEISDLRKQLRVLQQDKKFKDEVRSIQDGRIIELENKVGSLKARIWILIDKKISINALDMATTNLIANVNRGLDRIENHIRGVGTPMQNPANVIDGIRGSLNTIRVTLQNITAERDQYQNILNDTNNRERDLGNQLRDIRNQNLRFQRLLDESRVRVERTVRERDNAQGERDLAMLAYNNERQESCRWMFSYRDKDRRIQELLREKFAKQLLYQRNTNRLQQNTRQLQTNVQNQNNPLGNMADARRLPVLNLIAPILAKNKPYTGQEPPDDYLDRLIQSISFAQGHMTVLENANAGDFDDAVKCDIYKAQMGGKYLPVPAQDPYNGNANINTPATLRAWMRSHYQRETV</sequence>
<dbReference type="Proteomes" id="UP000684084">
    <property type="component" value="Unassembled WGS sequence"/>
</dbReference>